<keyword evidence="2" id="KW-0732">Signal</keyword>
<dbReference type="Gene3D" id="2.40.260.10">
    <property type="entry name" value="Sortase"/>
    <property type="match status" value="1"/>
</dbReference>
<proteinExistence type="predicted"/>
<reference evidence="3 4" key="1">
    <citation type="submission" date="2018-11" db="EMBL/GenBank/DDBJ databases">
        <authorList>
            <person name="Li F."/>
        </authorList>
    </citation>
    <scope>NUCLEOTIDE SEQUENCE [LARGE SCALE GENOMIC DNA]</scope>
    <source>
        <strain evidence="3 4">Gsoil 097</strain>
    </source>
</reference>
<dbReference type="Pfam" id="PF04203">
    <property type="entry name" value="Sortase"/>
    <property type="match status" value="1"/>
</dbReference>
<dbReference type="PROSITE" id="PS51257">
    <property type="entry name" value="PROKAR_LIPOPROTEIN"/>
    <property type="match status" value="1"/>
</dbReference>
<keyword evidence="1" id="KW-0378">Hydrolase</keyword>
<comment type="caution">
    <text evidence="3">The sequence shown here is derived from an EMBL/GenBank/DDBJ whole genome shotgun (WGS) entry which is preliminary data.</text>
</comment>
<dbReference type="OrthoDB" id="525039at2"/>
<feature type="signal peptide" evidence="2">
    <location>
        <begin position="1"/>
        <end position="22"/>
    </location>
</feature>
<dbReference type="InterPro" id="IPR023365">
    <property type="entry name" value="Sortase_dom-sf"/>
</dbReference>
<dbReference type="InterPro" id="IPR042001">
    <property type="entry name" value="Sortase_F"/>
</dbReference>
<gene>
    <name evidence="3" type="ORF">EFK50_06345</name>
</gene>
<dbReference type="EMBL" id="RJSE01000005">
    <property type="protein sequence ID" value="RNL64155.1"/>
    <property type="molecule type" value="Genomic_DNA"/>
</dbReference>
<evidence type="ECO:0000313" key="4">
    <source>
        <dbReference type="Proteomes" id="UP000267128"/>
    </source>
</evidence>
<sequence>MKHLLRTIVLAAACGIALTGCGSETPAAPVPAAVASPAAPAPAVAPSARPAPRQVGRPTRVLIGKIKVDEALHGVGLKQDGAMQTPDFGDAGWYDLGPRPGARGPAVIVAHVHGPAGDDVFADLHRLVPGDRVTVRRTDGASVFVVDSVEQSKKEALPAQRIWKRSDQALLRLITCGGKPDPVTRMYPENTVVYAHLAS</sequence>
<dbReference type="CDD" id="cd05829">
    <property type="entry name" value="Sortase_F"/>
    <property type="match status" value="1"/>
</dbReference>
<protein>
    <submittedName>
        <fullName evidence="3">Class F sortase</fullName>
    </submittedName>
</protein>
<dbReference type="GO" id="GO:0016787">
    <property type="term" value="F:hydrolase activity"/>
    <property type="evidence" value="ECO:0007669"/>
    <property type="project" value="UniProtKB-KW"/>
</dbReference>
<evidence type="ECO:0000256" key="1">
    <source>
        <dbReference type="ARBA" id="ARBA00022801"/>
    </source>
</evidence>
<evidence type="ECO:0000256" key="2">
    <source>
        <dbReference type="SAM" id="SignalP"/>
    </source>
</evidence>
<feature type="chain" id="PRO_5038553791" evidence="2">
    <location>
        <begin position="23"/>
        <end position="199"/>
    </location>
</feature>
<name>A0A3N0CL19_9ACTN</name>
<evidence type="ECO:0000313" key="3">
    <source>
        <dbReference type="EMBL" id="RNL64155.1"/>
    </source>
</evidence>
<dbReference type="RefSeq" id="WP_123226731.1">
    <property type="nucleotide sequence ID" value="NZ_RJSE01000005.1"/>
</dbReference>
<dbReference type="InterPro" id="IPR005754">
    <property type="entry name" value="Sortase"/>
</dbReference>
<dbReference type="Proteomes" id="UP000267128">
    <property type="component" value="Unassembled WGS sequence"/>
</dbReference>
<accession>A0A3N0CL19</accession>
<dbReference type="SUPFAM" id="SSF63817">
    <property type="entry name" value="Sortase"/>
    <property type="match status" value="1"/>
</dbReference>
<organism evidence="3 4">
    <name type="scientific">Nocardioides marmoriginsengisoli</name>
    <dbReference type="NCBI Taxonomy" id="661483"/>
    <lineage>
        <taxon>Bacteria</taxon>
        <taxon>Bacillati</taxon>
        <taxon>Actinomycetota</taxon>
        <taxon>Actinomycetes</taxon>
        <taxon>Propionibacteriales</taxon>
        <taxon>Nocardioidaceae</taxon>
        <taxon>Nocardioides</taxon>
    </lineage>
</organism>
<keyword evidence="4" id="KW-1185">Reference proteome</keyword>
<dbReference type="AlphaFoldDB" id="A0A3N0CL19"/>